<accession>A0A9W9AZZ0</accession>
<dbReference type="Pfam" id="PF14214">
    <property type="entry name" value="Helitron_like_N"/>
    <property type="match status" value="1"/>
</dbReference>
<organism evidence="2 3">
    <name type="scientific">Lentinula lateritia</name>
    <dbReference type="NCBI Taxonomy" id="40482"/>
    <lineage>
        <taxon>Eukaryota</taxon>
        <taxon>Fungi</taxon>
        <taxon>Dikarya</taxon>
        <taxon>Basidiomycota</taxon>
        <taxon>Agaricomycotina</taxon>
        <taxon>Agaricomycetes</taxon>
        <taxon>Agaricomycetidae</taxon>
        <taxon>Agaricales</taxon>
        <taxon>Marasmiineae</taxon>
        <taxon>Omphalotaceae</taxon>
        <taxon>Lentinula</taxon>
    </lineage>
</organism>
<reference evidence="2" key="1">
    <citation type="submission" date="2022-08" db="EMBL/GenBank/DDBJ databases">
        <authorList>
            <consortium name="DOE Joint Genome Institute"/>
            <person name="Min B."/>
            <person name="Riley R."/>
            <person name="Sierra-Patev S."/>
            <person name="Naranjo-Ortiz M."/>
            <person name="Looney B."/>
            <person name="Konkel Z."/>
            <person name="Slot J.C."/>
            <person name="Sakamoto Y."/>
            <person name="Steenwyk J.L."/>
            <person name="Rokas A."/>
            <person name="Carro J."/>
            <person name="Camarero S."/>
            <person name="Ferreira P."/>
            <person name="Molpeceres G."/>
            <person name="Ruiz-Duenas F.J."/>
            <person name="Serrano A."/>
            <person name="Henrissat B."/>
            <person name="Drula E."/>
            <person name="Hughes K.W."/>
            <person name="Mata J.L."/>
            <person name="Ishikawa N.K."/>
            <person name="Vargas-Isla R."/>
            <person name="Ushijima S."/>
            <person name="Smith C.A."/>
            <person name="Ahrendt S."/>
            <person name="Andreopoulos W."/>
            <person name="He G."/>
            <person name="Labutti K."/>
            <person name="Lipzen A."/>
            <person name="Ng V."/>
            <person name="Sandor L."/>
            <person name="Barry K."/>
            <person name="Martinez A.T."/>
            <person name="Xiao Y."/>
            <person name="Gibbons J.G."/>
            <person name="Terashima K."/>
            <person name="Hibbett D.S."/>
            <person name="Grigoriev I.V."/>
        </authorList>
    </citation>
    <scope>NUCLEOTIDE SEQUENCE</scope>
    <source>
        <strain evidence="2">Sp2 HRB7682 ss15</strain>
    </source>
</reference>
<feature type="non-terminal residue" evidence="2">
    <location>
        <position position="282"/>
    </location>
</feature>
<dbReference type="Proteomes" id="UP001150238">
    <property type="component" value="Unassembled WGS sequence"/>
</dbReference>
<name>A0A9W9AZZ0_9AGAR</name>
<dbReference type="EMBL" id="JANVFS010000003">
    <property type="protein sequence ID" value="KAJ4493479.1"/>
    <property type="molecule type" value="Genomic_DNA"/>
</dbReference>
<gene>
    <name evidence="2" type="ORF">C8J55DRAFT_416822</name>
</gene>
<comment type="caution">
    <text evidence="2">The sequence shown here is derived from an EMBL/GenBank/DDBJ whole genome shotgun (WGS) entry which is preliminary data.</text>
</comment>
<evidence type="ECO:0000259" key="1">
    <source>
        <dbReference type="Pfam" id="PF14214"/>
    </source>
</evidence>
<evidence type="ECO:0000313" key="3">
    <source>
        <dbReference type="Proteomes" id="UP001150238"/>
    </source>
</evidence>
<feature type="domain" description="Helitron helicase-like" evidence="1">
    <location>
        <begin position="67"/>
        <end position="282"/>
    </location>
</feature>
<reference evidence="2" key="2">
    <citation type="journal article" date="2023" name="Proc. Natl. Acad. Sci. U.S.A.">
        <title>A global phylogenomic analysis of the shiitake genus Lentinula.</title>
        <authorList>
            <person name="Sierra-Patev S."/>
            <person name="Min B."/>
            <person name="Naranjo-Ortiz M."/>
            <person name="Looney B."/>
            <person name="Konkel Z."/>
            <person name="Slot J.C."/>
            <person name="Sakamoto Y."/>
            <person name="Steenwyk J.L."/>
            <person name="Rokas A."/>
            <person name="Carro J."/>
            <person name="Camarero S."/>
            <person name="Ferreira P."/>
            <person name="Molpeceres G."/>
            <person name="Ruiz-Duenas F.J."/>
            <person name="Serrano A."/>
            <person name="Henrissat B."/>
            <person name="Drula E."/>
            <person name="Hughes K.W."/>
            <person name="Mata J.L."/>
            <person name="Ishikawa N.K."/>
            <person name="Vargas-Isla R."/>
            <person name="Ushijima S."/>
            <person name="Smith C.A."/>
            <person name="Donoghue J."/>
            <person name="Ahrendt S."/>
            <person name="Andreopoulos W."/>
            <person name="He G."/>
            <person name="LaButti K."/>
            <person name="Lipzen A."/>
            <person name="Ng V."/>
            <person name="Riley R."/>
            <person name="Sandor L."/>
            <person name="Barry K."/>
            <person name="Martinez A.T."/>
            <person name="Xiao Y."/>
            <person name="Gibbons J.G."/>
            <person name="Terashima K."/>
            <person name="Grigoriev I.V."/>
            <person name="Hibbett D."/>
        </authorList>
    </citation>
    <scope>NUCLEOTIDE SEQUENCE</scope>
    <source>
        <strain evidence="2">Sp2 HRB7682 ss15</strain>
    </source>
</reference>
<proteinExistence type="predicted"/>
<dbReference type="AlphaFoldDB" id="A0A9W9AZZ0"/>
<evidence type="ECO:0000313" key="2">
    <source>
        <dbReference type="EMBL" id="KAJ4493479.1"/>
    </source>
</evidence>
<protein>
    <recommendedName>
        <fullName evidence="1">Helitron helicase-like domain-containing protein</fullName>
    </recommendedName>
</protein>
<sequence length="282" mass="31930">MTASSIHNIAQSLPVPGADVVLRYDRDPINEYNNPDLFPGMFPTLFPLGIGGFEDRRRFPAVSLEAHVEYLLDQSSREFRYHHFFSFVALNLIQRRKAHLHTTLWVSSNKFCDIAPMLLSASPTVLLDLADKLKNEKDKSDFSDEELNAFQLLNNVNIIAGKIPGSQASKTATRNQIRSYYGYFGLPHLFLTLNPSAVHSPVFQVMYGEDGVDLAQRYPYVVHPRSERACRVAKDPVAAADFFDFMYHTIFEYLFGWDFKTSKSTADGGIFGHLRAFFGCAE</sequence>
<dbReference type="InterPro" id="IPR025476">
    <property type="entry name" value="Helitron_helicase-like"/>
</dbReference>